<comment type="caution">
    <text evidence="1">The sequence shown here is derived from an EMBL/GenBank/DDBJ whole genome shotgun (WGS) entry which is preliminary data.</text>
</comment>
<name>A0ACC1LHW5_9FUNG</name>
<dbReference type="Proteomes" id="UP001140096">
    <property type="component" value="Unassembled WGS sequence"/>
</dbReference>
<accession>A0ACC1LHW5</accession>
<keyword evidence="1" id="KW-0378">Hydrolase</keyword>
<dbReference type="EMBL" id="JANBUP010001088">
    <property type="protein sequence ID" value="KAJ2808539.1"/>
    <property type="molecule type" value="Genomic_DNA"/>
</dbReference>
<evidence type="ECO:0000313" key="1">
    <source>
        <dbReference type="EMBL" id="KAJ2808539.1"/>
    </source>
</evidence>
<protein>
    <submittedName>
        <fullName evidence="1">Serine protease</fullName>
    </submittedName>
</protein>
<proteinExistence type="predicted"/>
<keyword evidence="2" id="KW-1185">Reference proteome</keyword>
<keyword evidence="1" id="KW-0645">Protease</keyword>
<gene>
    <name evidence="1" type="primary">DEG7</name>
    <name evidence="1" type="ORF">H4S07_003399</name>
</gene>
<reference evidence="1" key="1">
    <citation type="submission" date="2022-07" db="EMBL/GenBank/DDBJ databases">
        <title>Phylogenomic reconstructions and comparative analyses of Kickxellomycotina fungi.</title>
        <authorList>
            <person name="Reynolds N.K."/>
            <person name="Stajich J.E."/>
            <person name="Barry K."/>
            <person name="Grigoriev I.V."/>
            <person name="Crous P."/>
            <person name="Smith M.E."/>
        </authorList>
    </citation>
    <scope>NUCLEOTIDE SEQUENCE</scope>
    <source>
        <strain evidence="1">CBS 102833</strain>
    </source>
</reference>
<feature type="non-terminal residue" evidence="1">
    <location>
        <position position="168"/>
    </location>
</feature>
<evidence type="ECO:0000313" key="2">
    <source>
        <dbReference type="Proteomes" id="UP001140096"/>
    </source>
</evidence>
<sequence length="168" mass="18981">MPSDDTQPSDSGSATASTNGKKADIRWDTLQDRLRSSVVSISICHTFHFDHEEAYRSNATGFVVDAEQGIILSNRHVMATGPSFHKATFFNDMELFLQPTYYDPIHDFAFFRYDPADLKNSFVPKEIKLAPEKARSGMEFRIVGNNSNEKMSVHQGELSQLDRNAPNY</sequence>
<organism evidence="1 2">
    <name type="scientific">Coemansia furcata</name>
    <dbReference type="NCBI Taxonomy" id="417177"/>
    <lineage>
        <taxon>Eukaryota</taxon>
        <taxon>Fungi</taxon>
        <taxon>Fungi incertae sedis</taxon>
        <taxon>Zoopagomycota</taxon>
        <taxon>Kickxellomycotina</taxon>
        <taxon>Kickxellomycetes</taxon>
        <taxon>Kickxellales</taxon>
        <taxon>Kickxellaceae</taxon>
        <taxon>Coemansia</taxon>
    </lineage>
</organism>